<evidence type="ECO:0000313" key="1">
    <source>
        <dbReference type="EMBL" id="RRT68700.1"/>
    </source>
</evidence>
<evidence type="ECO:0000313" key="2">
    <source>
        <dbReference type="Proteomes" id="UP000287651"/>
    </source>
</evidence>
<name>A0A426ZXM7_ENSVE</name>
<organism evidence="1 2">
    <name type="scientific">Ensete ventricosum</name>
    <name type="common">Abyssinian banana</name>
    <name type="synonym">Musa ensete</name>
    <dbReference type="NCBI Taxonomy" id="4639"/>
    <lineage>
        <taxon>Eukaryota</taxon>
        <taxon>Viridiplantae</taxon>
        <taxon>Streptophyta</taxon>
        <taxon>Embryophyta</taxon>
        <taxon>Tracheophyta</taxon>
        <taxon>Spermatophyta</taxon>
        <taxon>Magnoliopsida</taxon>
        <taxon>Liliopsida</taxon>
        <taxon>Zingiberales</taxon>
        <taxon>Musaceae</taxon>
        <taxon>Ensete</taxon>
    </lineage>
</organism>
<proteinExistence type="predicted"/>
<protein>
    <submittedName>
        <fullName evidence="1">Uncharacterized protein</fullName>
    </submittedName>
</protein>
<comment type="caution">
    <text evidence="1">The sequence shown here is derived from an EMBL/GenBank/DDBJ whole genome shotgun (WGS) entry which is preliminary data.</text>
</comment>
<accession>A0A426ZXM7</accession>
<dbReference type="EMBL" id="AMZH03004617">
    <property type="protein sequence ID" value="RRT68700.1"/>
    <property type="molecule type" value="Genomic_DNA"/>
</dbReference>
<dbReference type="AlphaFoldDB" id="A0A426ZXM7"/>
<sequence>MNDKTCRCKPMERRSSLNGLSDGAGKRPILTFPRGGQNRRDACHLDVLLSRALGCDTSSRKIWSRKHYKYDGFGSFLGAFHRRVGRSLHYRNPSTLRSLARCPGQALTCCHIAIHLLRLSRPTSLDHVHLWRLNLTLDPDGFAQGEDEDHHHFLPSLRPCQDAAERLFRARARTTNSGPAGDYICPPRMVRLASGFLRPRGRRRRRYDAPSLLPPTPHGRPAACRLGSPGSSLSFLSVGWWGCKRKKLCRPS</sequence>
<reference evidence="1 2" key="1">
    <citation type="journal article" date="2014" name="Agronomy (Basel)">
        <title>A Draft Genome Sequence for Ensete ventricosum, the Drought-Tolerant Tree Against Hunger.</title>
        <authorList>
            <person name="Harrison J."/>
            <person name="Moore K.A."/>
            <person name="Paszkiewicz K."/>
            <person name="Jones T."/>
            <person name="Grant M."/>
            <person name="Ambacheew D."/>
            <person name="Muzemil S."/>
            <person name="Studholme D.J."/>
        </authorList>
    </citation>
    <scope>NUCLEOTIDE SEQUENCE [LARGE SCALE GENOMIC DNA]</scope>
</reference>
<gene>
    <name evidence="1" type="ORF">B296_00023360</name>
</gene>
<dbReference type="Proteomes" id="UP000287651">
    <property type="component" value="Unassembled WGS sequence"/>
</dbReference>